<evidence type="ECO:0000259" key="7">
    <source>
        <dbReference type="SMART" id="SM00852"/>
    </source>
</evidence>
<name>A0A432ASU7_CHLPH</name>
<comment type="caution">
    <text evidence="8">The sequence shown here is derived from an EMBL/GenBank/DDBJ whole genome shotgun (WGS) entry which is preliminary data.</text>
</comment>
<comment type="cofactor">
    <cofactor evidence="6">
        <name>Mg(2+)</name>
        <dbReference type="ChEBI" id="CHEBI:18420"/>
    </cofactor>
</comment>
<feature type="domain" description="MoaB/Mog" evidence="7">
    <location>
        <begin position="181"/>
        <end position="319"/>
    </location>
</feature>
<dbReference type="Pfam" id="PF03454">
    <property type="entry name" value="MoeA_C"/>
    <property type="match status" value="1"/>
</dbReference>
<gene>
    <name evidence="8" type="ORF">EKD02_08375</name>
</gene>
<evidence type="ECO:0000256" key="4">
    <source>
        <dbReference type="ARBA" id="ARBA00023150"/>
    </source>
</evidence>
<comment type="similarity">
    <text evidence="3 6">Belongs to the MoeA family.</text>
</comment>
<dbReference type="PANTHER" id="PTHR10192:SF5">
    <property type="entry name" value="GEPHYRIN"/>
    <property type="match status" value="1"/>
</dbReference>
<dbReference type="Proteomes" id="UP000279908">
    <property type="component" value="Unassembled WGS sequence"/>
</dbReference>
<evidence type="ECO:0000256" key="3">
    <source>
        <dbReference type="ARBA" id="ARBA00010763"/>
    </source>
</evidence>
<dbReference type="GO" id="GO:0006777">
    <property type="term" value="P:Mo-molybdopterin cofactor biosynthetic process"/>
    <property type="evidence" value="ECO:0007669"/>
    <property type="project" value="UniProtKB-UniRule"/>
</dbReference>
<dbReference type="SUPFAM" id="SSF63867">
    <property type="entry name" value="MoeA C-terminal domain-like"/>
    <property type="match status" value="1"/>
</dbReference>
<dbReference type="InterPro" id="IPR008284">
    <property type="entry name" value="MoCF_biosynth_CS"/>
</dbReference>
<evidence type="ECO:0000256" key="1">
    <source>
        <dbReference type="ARBA" id="ARBA00002901"/>
    </source>
</evidence>
<dbReference type="EMBL" id="RXYK01000014">
    <property type="protein sequence ID" value="RTY36260.1"/>
    <property type="molecule type" value="Genomic_DNA"/>
</dbReference>
<keyword evidence="6" id="KW-0500">Molybdenum</keyword>
<dbReference type="Gene3D" id="3.90.105.10">
    <property type="entry name" value="Molybdopterin biosynthesis moea protein, domain 2"/>
    <property type="match status" value="1"/>
</dbReference>
<dbReference type="NCBIfam" id="TIGR00177">
    <property type="entry name" value="molyb_syn"/>
    <property type="match status" value="1"/>
</dbReference>
<proteinExistence type="inferred from homology"/>
<dbReference type="CDD" id="cd00887">
    <property type="entry name" value="MoeA"/>
    <property type="match status" value="1"/>
</dbReference>
<dbReference type="AlphaFoldDB" id="A0A432ASU7"/>
<dbReference type="InterPro" id="IPR005110">
    <property type="entry name" value="MoeA_linker/N"/>
</dbReference>
<evidence type="ECO:0000313" key="8">
    <source>
        <dbReference type="EMBL" id="RTY36260.1"/>
    </source>
</evidence>
<keyword evidence="6" id="KW-0479">Metal-binding</keyword>
<dbReference type="Gene3D" id="2.170.190.11">
    <property type="entry name" value="Molybdopterin biosynthesis moea protein, domain 3"/>
    <property type="match status" value="1"/>
</dbReference>
<dbReference type="SUPFAM" id="SSF53218">
    <property type="entry name" value="Molybdenum cofactor biosynthesis proteins"/>
    <property type="match status" value="1"/>
</dbReference>
<dbReference type="InterPro" id="IPR001453">
    <property type="entry name" value="MoaB/Mog_dom"/>
</dbReference>
<dbReference type="PANTHER" id="PTHR10192">
    <property type="entry name" value="MOLYBDOPTERIN BIOSYNTHESIS PROTEIN"/>
    <property type="match status" value="1"/>
</dbReference>
<dbReference type="Gene3D" id="2.40.340.10">
    <property type="entry name" value="MoeA, C-terminal, domain IV"/>
    <property type="match status" value="1"/>
</dbReference>
<keyword evidence="6 8" id="KW-0808">Transferase</keyword>
<protein>
    <recommendedName>
        <fullName evidence="6">Molybdopterin molybdenumtransferase</fullName>
        <ecNumber evidence="6">2.10.1.1</ecNumber>
    </recommendedName>
</protein>
<sequence>MIDVEEARRLVRQRALRFGGVEQCPLGMLAGRVLAGDVVAPFGLPRFTNSAMDGFAVRWEDIEGCTPECPVMLRVTDDIPAGSSASGQLTQGTAARIMTGAPLPAGADTVVPFEFTSGFEGEEVTVFRLPSRNGNVRYAGEEIPEGERVLLEGSVVSPSEIAVLASLGYDSVSVCTLPALSIVVVGDELQSPGEGVLDAEIYDSNSFMLQAACRSIGIEPCSVRHAVDDRVAVSSALAAAMAEADLVVSVGGISTGEYDFVREELERLGVSQHFWTVAQKPGKPVYFGSRDGRGVFALPGNPVSALVCFMEYVVPAIMLMQGRAEPGRLQAVLDSPFPADRKRYRFLPGRLREEDGRLFCSVTEKIESHMISSLVGSNCIIECSPSAEPLPAGSLVFCSQLPWAGLL</sequence>
<dbReference type="Pfam" id="PF03453">
    <property type="entry name" value="MoeA_N"/>
    <property type="match status" value="1"/>
</dbReference>
<organism evidence="8 9">
    <name type="scientific">Chlorobium phaeovibrioides</name>
    <dbReference type="NCBI Taxonomy" id="1094"/>
    <lineage>
        <taxon>Bacteria</taxon>
        <taxon>Pseudomonadati</taxon>
        <taxon>Chlorobiota</taxon>
        <taxon>Chlorobiia</taxon>
        <taxon>Chlorobiales</taxon>
        <taxon>Chlorobiaceae</taxon>
        <taxon>Chlorobium/Pelodictyon group</taxon>
        <taxon>Chlorobium</taxon>
    </lineage>
</organism>
<dbReference type="InterPro" id="IPR038987">
    <property type="entry name" value="MoeA-like"/>
</dbReference>
<keyword evidence="6" id="KW-0460">Magnesium</keyword>
<comment type="pathway">
    <text evidence="2 6">Cofactor biosynthesis; molybdopterin biosynthesis.</text>
</comment>
<evidence type="ECO:0000256" key="5">
    <source>
        <dbReference type="ARBA" id="ARBA00047317"/>
    </source>
</evidence>
<comment type="catalytic activity">
    <reaction evidence="5">
        <text>adenylyl-molybdopterin + molybdate = Mo-molybdopterin + AMP + H(+)</text>
        <dbReference type="Rhea" id="RHEA:35047"/>
        <dbReference type="ChEBI" id="CHEBI:15378"/>
        <dbReference type="ChEBI" id="CHEBI:36264"/>
        <dbReference type="ChEBI" id="CHEBI:62727"/>
        <dbReference type="ChEBI" id="CHEBI:71302"/>
        <dbReference type="ChEBI" id="CHEBI:456215"/>
        <dbReference type="EC" id="2.10.1.1"/>
    </reaction>
</comment>
<evidence type="ECO:0000256" key="6">
    <source>
        <dbReference type="RuleBase" id="RU365090"/>
    </source>
</evidence>
<dbReference type="Pfam" id="PF00994">
    <property type="entry name" value="MoCF_biosynth"/>
    <property type="match status" value="1"/>
</dbReference>
<dbReference type="GO" id="GO:0046872">
    <property type="term" value="F:metal ion binding"/>
    <property type="evidence" value="ECO:0007669"/>
    <property type="project" value="UniProtKB-UniRule"/>
</dbReference>
<dbReference type="GO" id="GO:0061599">
    <property type="term" value="F:molybdopterin molybdotransferase activity"/>
    <property type="evidence" value="ECO:0007669"/>
    <property type="project" value="UniProtKB-UniRule"/>
</dbReference>
<comment type="function">
    <text evidence="1 6">Catalyzes the insertion of molybdate into adenylated molybdopterin with the concomitant release of AMP.</text>
</comment>
<dbReference type="PROSITE" id="PS01079">
    <property type="entry name" value="MOCF_BIOSYNTHESIS_2"/>
    <property type="match status" value="1"/>
</dbReference>
<dbReference type="UniPathway" id="UPA00344"/>
<evidence type="ECO:0000313" key="9">
    <source>
        <dbReference type="Proteomes" id="UP000279908"/>
    </source>
</evidence>
<dbReference type="GO" id="GO:0005829">
    <property type="term" value="C:cytosol"/>
    <property type="evidence" value="ECO:0007669"/>
    <property type="project" value="TreeGrafter"/>
</dbReference>
<keyword evidence="4 6" id="KW-0501">Molybdenum cofactor biosynthesis</keyword>
<dbReference type="Gene3D" id="3.40.980.10">
    <property type="entry name" value="MoaB/Mog-like domain"/>
    <property type="match status" value="1"/>
</dbReference>
<dbReference type="EC" id="2.10.1.1" evidence="6"/>
<reference evidence="8 9" key="1">
    <citation type="submission" date="2018-12" db="EMBL/GenBank/DDBJ databases">
        <authorList>
            <person name="Lunina O.N."/>
            <person name="Grouzdev D.S."/>
            <person name="Gorlenko V.M."/>
            <person name="Savvichev A.S."/>
        </authorList>
    </citation>
    <scope>NUCLEOTIDE SEQUENCE [LARGE SCALE GENOMIC DNA]</scope>
    <source>
        <strain evidence="8 9">BrKhr-17</strain>
    </source>
</reference>
<evidence type="ECO:0000256" key="2">
    <source>
        <dbReference type="ARBA" id="ARBA00005046"/>
    </source>
</evidence>
<dbReference type="InterPro" id="IPR005111">
    <property type="entry name" value="MoeA_C_domain_IV"/>
</dbReference>
<dbReference type="RefSeq" id="WP_126384986.1">
    <property type="nucleotide sequence ID" value="NZ_CP041698.1"/>
</dbReference>
<dbReference type="SMART" id="SM00852">
    <property type="entry name" value="MoCF_biosynth"/>
    <property type="match status" value="1"/>
</dbReference>
<dbReference type="InterPro" id="IPR036688">
    <property type="entry name" value="MoeA_C_domain_IV_sf"/>
</dbReference>
<dbReference type="InterPro" id="IPR036135">
    <property type="entry name" value="MoeA_linker/N_sf"/>
</dbReference>
<dbReference type="SUPFAM" id="SSF63882">
    <property type="entry name" value="MoeA N-terminal region -like"/>
    <property type="match status" value="1"/>
</dbReference>
<dbReference type="NCBIfam" id="NF045515">
    <property type="entry name" value="Glp_gephyrin"/>
    <property type="match status" value="1"/>
</dbReference>
<dbReference type="InterPro" id="IPR036425">
    <property type="entry name" value="MoaB/Mog-like_dom_sf"/>
</dbReference>
<accession>A0A432ASU7</accession>